<evidence type="ECO:0000256" key="8">
    <source>
        <dbReference type="ARBA" id="ARBA00022786"/>
    </source>
</evidence>
<evidence type="ECO:0000256" key="1">
    <source>
        <dbReference type="ARBA" id="ARBA00000900"/>
    </source>
</evidence>
<evidence type="ECO:0000256" key="2">
    <source>
        <dbReference type="ARBA" id="ARBA00004141"/>
    </source>
</evidence>
<dbReference type="Pfam" id="PF13639">
    <property type="entry name" value="zf-RING_2"/>
    <property type="match status" value="1"/>
</dbReference>
<feature type="compositionally biased region" description="Polar residues" evidence="12">
    <location>
        <begin position="271"/>
        <end position="286"/>
    </location>
</feature>
<dbReference type="Gene3D" id="3.30.40.10">
    <property type="entry name" value="Zinc/RING finger domain, C3HC4 (zinc finger)"/>
    <property type="match status" value="1"/>
</dbReference>
<protein>
    <recommendedName>
        <fullName evidence="3">RING-type E3 ubiquitin transferase</fullName>
        <ecNumber evidence="3">2.3.2.27</ecNumber>
    </recommendedName>
</protein>
<evidence type="ECO:0000256" key="5">
    <source>
        <dbReference type="ARBA" id="ARBA00022692"/>
    </source>
</evidence>
<keyword evidence="11" id="KW-0472">Membrane</keyword>
<dbReference type="GO" id="GO:0008270">
    <property type="term" value="F:zinc ion binding"/>
    <property type="evidence" value="ECO:0007669"/>
    <property type="project" value="UniProtKB-KW"/>
</dbReference>
<accession>A0A6C0LIN5</accession>
<keyword evidence="7" id="KW-0863">Zinc-finger</keyword>
<reference evidence="14" key="1">
    <citation type="journal article" date="2020" name="Nature">
        <title>Giant virus diversity and host interactions through global metagenomics.</title>
        <authorList>
            <person name="Schulz F."/>
            <person name="Roux S."/>
            <person name="Paez-Espino D."/>
            <person name="Jungbluth S."/>
            <person name="Walsh D.A."/>
            <person name="Denef V.J."/>
            <person name="McMahon K.D."/>
            <person name="Konstantinidis K.T."/>
            <person name="Eloe-Fadrosh E.A."/>
            <person name="Kyrpides N.C."/>
            <person name="Woyke T."/>
        </authorList>
    </citation>
    <scope>NUCLEOTIDE SEQUENCE</scope>
    <source>
        <strain evidence="14">GVMAG-M-3300027833-11</strain>
    </source>
</reference>
<dbReference type="EC" id="2.3.2.27" evidence="3"/>
<evidence type="ECO:0000313" key="14">
    <source>
        <dbReference type="EMBL" id="QHU30367.1"/>
    </source>
</evidence>
<evidence type="ECO:0000256" key="7">
    <source>
        <dbReference type="ARBA" id="ARBA00022771"/>
    </source>
</evidence>
<comment type="catalytic activity">
    <reaction evidence="1">
        <text>S-ubiquitinyl-[E2 ubiquitin-conjugating enzyme]-L-cysteine + [acceptor protein]-L-lysine = [E2 ubiquitin-conjugating enzyme]-L-cysteine + N(6)-ubiquitinyl-[acceptor protein]-L-lysine.</text>
        <dbReference type="EC" id="2.3.2.27"/>
    </reaction>
</comment>
<evidence type="ECO:0000256" key="11">
    <source>
        <dbReference type="ARBA" id="ARBA00023136"/>
    </source>
</evidence>
<keyword evidence="8" id="KW-0833">Ubl conjugation pathway</keyword>
<keyword evidence="6" id="KW-0479">Metal-binding</keyword>
<dbReference type="PANTHER" id="PTHR45977">
    <property type="entry name" value="TARGET OF ERK KINASE MPK-1"/>
    <property type="match status" value="1"/>
</dbReference>
<keyword evidence="10" id="KW-1133">Transmembrane helix</keyword>
<dbReference type="EMBL" id="MN740505">
    <property type="protein sequence ID" value="QHU30367.1"/>
    <property type="molecule type" value="Genomic_DNA"/>
</dbReference>
<dbReference type="InterPro" id="IPR001841">
    <property type="entry name" value="Znf_RING"/>
</dbReference>
<dbReference type="InterPro" id="IPR013083">
    <property type="entry name" value="Znf_RING/FYVE/PHD"/>
</dbReference>
<feature type="domain" description="RING-type" evidence="13">
    <location>
        <begin position="75"/>
        <end position="117"/>
    </location>
</feature>
<dbReference type="SUPFAM" id="SSF57850">
    <property type="entry name" value="RING/U-box"/>
    <property type="match status" value="1"/>
</dbReference>
<dbReference type="GO" id="GO:0016567">
    <property type="term" value="P:protein ubiquitination"/>
    <property type="evidence" value="ECO:0007669"/>
    <property type="project" value="TreeGrafter"/>
</dbReference>
<dbReference type="GO" id="GO:0016020">
    <property type="term" value="C:membrane"/>
    <property type="evidence" value="ECO:0007669"/>
    <property type="project" value="UniProtKB-SubCell"/>
</dbReference>
<evidence type="ECO:0000256" key="3">
    <source>
        <dbReference type="ARBA" id="ARBA00012483"/>
    </source>
</evidence>
<evidence type="ECO:0000256" key="10">
    <source>
        <dbReference type="ARBA" id="ARBA00022989"/>
    </source>
</evidence>
<evidence type="ECO:0000259" key="13">
    <source>
        <dbReference type="Pfam" id="PF13639"/>
    </source>
</evidence>
<comment type="subcellular location">
    <subcellularLocation>
        <location evidence="2">Membrane</location>
        <topology evidence="2">Multi-pass membrane protein</topology>
    </subcellularLocation>
</comment>
<dbReference type="GO" id="GO:0006511">
    <property type="term" value="P:ubiquitin-dependent protein catabolic process"/>
    <property type="evidence" value="ECO:0007669"/>
    <property type="project" value="TreeGrafter"/>
</dbReference>
<keyword evidence="5" id="KW-0812">Transmembrane</keyword>
<evidence type="ECO:0000256" key="6">
    <source>
        <dbReference type="ARBA" id="ARBA00022723"/>
    </source>
</evidence>
<evidence type="ECO:0000256" key="12">
    <source>
        <dbReference type="SAM" id="MobiDB-lite"/>
    </source>
</evidence>
<sequence>MNGIPSNVLATFLRDSNNIEQNRLIREIIGIDNDFDRVLATSLNDESPVKTVLSEDGEKQLKTRLFTEDDESTLCPIFHITFDIGDNIKELPCGHIFTPEAIDQWLKEEKAECPVCRFKLHSKEICQDTPGIEQFASDVNELSHSRAELARNLRRLTFPRIESHPFGPESHRIANVIHEDDNSTDIQRALALTVNGTSLINNIISNHAGNDNISYMSNFIYNSNTNLSTNANSHAQFYDSEGSYQNNPFLPVIQGVSEVVLEQDVYDPPASQDNSNTTDNLNNHTV</sequence>
<keyword evidence="9" id="KW-0862">Zinc</keyword>
<name>A0A6C0LIN5_9ZZZZ</name>
<keyword evidence="4" id="KW-0808">Transferase</keyword>
<proteinExistence type="predicted"/>
<dbReference type="AlphaFoldDB" id="A0A6C0LIN5"/>
<evidence type="ECO:0000256" key="9">
    <source>
        <dbReference type="ARBA" id="ARBA00022833"/>
    </source>
</evidence>
<dbReference type="GO" id="GO:0061630">
    <property type="term" value="F:ubiquitin protein ligase activity"/>
    <property type="evidence" value="ECO:0007669"/>
    <property type="project" value="UniProtKB-EC"/>
</dbReference>
<evidence type="ECO:0000256" key="4">
    <source>
        <dbReference type="ARBA" id="ARBA00022679"/>
    </source>
</evidence>
<organism evidence="14">
    <name type="scientific">viral metagenome</name>
    <dbReference type="NCBI Taxonomy" id="1070528"/>
    <lineage>
        <taxon>unclassified sequences</taxon>
        <taxon>metagenomes</taxon>
        <taxon>organismal metagenomes</taxon>
    </lineage>
</organism>
<feature type="region of interest" description="Disordered" evidence="12">
    <location>
        <begin position="267"/>
        <end position="286"/>
    </location>
</feature>
<dbReference type="PANTHER" id="PTHR45977:SF4">
    <property type="entry name" value="RING-TYPE DOMAIN-CONTAINING PROTEIN"/>
    <property type="match status" value="1"/>
</dbReference>